<sequence>MSAETLKQHEEQQEKHIADHEREEKHAEKEHEYREDHGMHDYIGREIAHEERAERRQQDETDAALAETADTILRGE</sequence>
<dbReference type="Proteomes" id="UP001349994">
    <property type="component" value="Unassembled WGS sequence"/>
</dbReference>
<keyword evidence="3" id="KW-1185">Reference proteome</keyword>
<feature type="compositionally biased region" description="Basic and acidic residues" evidence="1">
    <location>
        <begin position="1"/>
        <end position="59"/>
    </location>
</feature>
<gene>
    <name evidence="2" type="ORF">VIN30_01335</name>
</gene>
<comment type="caution">
    <text evidence="2">The sequence shown here is derived from an EMBL/GenBank/DDBJ whole genome shotgun (WGS) entry which is preliminary data.</text>
</comment>
<feature type="region of interest" description="Disordered" evidence="1">
    <location>
        <begin position="1"/>
        <end position="76"/>
    </location>
</feature>
<evidence type="ECO:0000313" key="2">
    <source>
        <dbReference type="EMBL" id="MEC4175092.1"/>
    </source>
</evidence>
<protein>
    <submittedName>
        <fullName evidence="2">Uncharacterized protein</fullName>
    </submittedName>
</protein>
<dbReference type="EMBL" id="JAYMFF010000002">
    <property type="protein sequence ID" value="MEC4175092.1"/>
    <property type="molecule type" value="Genomic_DNA"/>
</dbReference>
<accession>A0ABU6IF74</accession>
<organism evidence="2 3">
    <name type="scientific">Adlercreutzia wanghongyangiae</name>
    <dbReference type="NCBI Taxonomy" id="3111451"/>
    <lineage>
        <taxon>Bacteria</taxon>
        <taxon>Bacillati</taxon>
        <taxon>Actinomycetota</taxon>
        <taxon>Coriobacteriia</taxon>
        <taxon>Eggerthellales</taxon>
        <taxon>Eggerthellaceae</taxon>
        <taxon>Adlercreutzia</taxon>
    </lineage>
</organism>
<name>A0ABU6IF74_9ACTN</name>
<dbReference type="RefSeq" id="WP_338208651.1">
    <property type="nucleotide sequence ID" value="NZ_JAYMFF010000002.1"/>
</dbReference>
<reference evidence="2 3" key="1">
    <citation type="submission" date="2024-01" db="EMBL/GenBank/DDBJ databases">
        <title>novel species in genus Adlercreutzia.</title>
        <authorList>
            <person name="Liu X."/>
        </authorList>
    </citation>
    <scope>NUCLEOTIDE SEQUENCE [LARGE SCALE GENOMIC DNA]</scope>
    <source>
        <strain evidence="2 3">R7</strain>
    </source>
</reference>
<evidence type="ECO:0000313" key="3">
    <source>
        <dbReference type="Proteomes" id="UP001349994"/>
    </source>
</evidence>
<proteinExistence type="predicted"/>
<feature type="compositionally biased region" description="Low complexity" evidence="1">
    <location>
        <begin position="63"/>
        <end position="76"/>
    </location>
</feature>
<evidence type="ECO:0000256" key="1">
    <source>
        <dbReference type="SAM" id="MobiDB-lite"/>
    </source>
</evidence>